<dbReference type="Proteomes" id="UP001610818">
    <property type="component" value="Unassembled WGS sequence"/>
</dbReference>
<gene>
    <name evidence="3" type="ORF">ACH4F9_10255</name>
</gene>
<dbReference type="NCBIfam" id="NF004846">
    <property type="entry name" value="PRK06197.1"/>
    <property type="match status" value="1"/>
</dbReference>
<reference evidence="3 4" key="1">
    <citation type="submission" date="2024-10" db="EMBL/GenBank/DDBJ databases">
        <title>The Natural Products Discovery Center: Release of the First 8490 Sequenced Strains for Exploring Actinobacteria Biosynthetic Diversity.</title>
        <authorList>
            <person name="Kalkreuter E."/>
            <person name="Kautsar S.A."/>
            <person name="Yang D."/>
            <person name="Bader C.D."/>
            <person name="Teijaro C.N."/>
            <person name="Fluegel L."/>
            <person name="Davis C.M."/>
            <person name="Simpson J.R."/>
            <person name="Lauterbach L."/>
            <person name="Steele A.D."/>
            <person name="Gui C."/>
            <person name="Meng S."/>
            <person name="Li G."/>
            <person name="Viehrig K."/>
            <person name="Ye F."/>
            <person name="Su P."/>
            <person name="Kiefer A.F."/>
            <person name="Nichols A."/>
            <person name="Cepeda A.J."/>
            <person name="Yan W."/>
            <person name="Fan B."/>
            <person name="Jiang Y."/>
            <person name="Adhikari A."/>
            <person name="Zheng C.-J."/>
            <person name="Schuster L."/>
            <person name="Cowan T.M."/>
            <person name="Smanski M.J."/>
            <person name="Chevrette M.G."/>
            <person name="De Carvalho L.P.S."/>
            <person name="Shen B."/>
        </authorList>
    </citation>
    <scope>NUCLEOTIDE SEQUENCE [LARGE SCALE GENOMIC DNA]</scope>
    <source>
        <strain evidence="3 4">NPDC017990</strain>
    </source>
</reference>
<evidence type="ECO:0000256" key="1">
    <source>
        <dbReference type="ARBA" id="ARBA00023002"/>
    </source>
</evidence>
<proteinExistence type="inferred from homology"/>
<dbReference type="RefSeq" id="WP_397710310.1">
    <property type="nucleotide sequence ID" value="NZ_JBIRGN010000002.1"/>
</dbReference>
<dbReference type="Gene3D" id="3.40.50.720">
    <property type="entry name" value="NAD(P)-binding Rossmann-like Domain"/>
    <property type="match status" value="1"/>
</dbReference>
<name>A0ABW7QK63_9ACTN</name>
<evidence type="ECO:0000256" key="2">
    <source>
        <dbReference type="RuleBase" id="RU000363"/>
    </source>
</evidence>
<sequence length="312" mass="33434">MTGWNASDIPDQSGRTAVVTGANSGIGYVTARELARRGARVVLACRSVERGTRALEELRSDVPSAEAEFRRLDLGDLSSVREFAASYDRDGHGEGLDLLINNAGVMALPYRQTADGFETQFGVNHLGHFALTGLLLPRLLRTPGARIVTVSSAVHVLANIDMGDLNSARSYGRWTAYARSKSANLLFVHELARRLAARGSGIVAAAAHPGYAETNLQAAAPKMEGRKIVERVMWLGNRVVAQPAATGALPTLYAATARGVRPDSFTGPRVLGWQGAPGKSWRAKWTLNDTAGERLWSASVGLTGVEYGALRR</sequence>
<keyword evidence="4" id="KW-1185">Reference proteome</keyword>
<comment type="similarity">
    <text evidence="2">Belongs to the short-chain dehydrogenases/reductases (SDR) family.</text>
</comment>
<dbReference type="PANTHER" id="PTHR43157">
    <property type="entry name" value="PHOSPHATIDYLINOSITOL-GLYCAN BIOSYNTHESIS CLASS F PROTEIN-RELATED"/>
    <property type="match status" value="1"/>
</dbReference>
<dbReference type="EMBL" id="JBIRGQ010000002">
    <property type="protein sequence ID" value="MFH8545367.1"/>
    <property type="molecule type" value="Genomic_DNA"/>
</dbReference>
<organism evidence="3 4">
    <name type="scientific">Streptomyces longisporoflavus</name>
    <dbReference type="NCBI Taxonomy" id="28044"/>
    <lineage>
        <taxon>Bacteria</taxon>
        <taxon>Bacillati</taxon>
        <taxon>Actinomycetota</taxon>
        <taxon>Actinomycetes</taxon>
        <taxon>Kitasatosporales</taxon>
        <taxon>Streptomycetaceae</taxon>
        <taxon>Streptomyces</taxon>
    </lineage>
</organism>
<dbReference type="Pfam" id="PF00106">
    <property type="entry name" value="adh_short"/>
    <property type="match status" value="1"/>
</dbReference>
<keyword evidence="1" id="KW-0560">Oxidoreductase</keyword>
<protein>
    <submittedName>
        <fullName evidence="3">Oxidoreductase</fullName>
    </submittedName>
</protein>
<evidence type="ECO:0000313" key="4">
    <source>
        <dbReference type="Proteomes" id="UP001610818"/>
    </source>
</evidence>
<dbReference type="PRINTS" id="PR00081">
    <property type="entry name" value="GDHRDH"/>
</dbReference>
<evidence type="ECO:0000313" key="3">
    <source>
        <dbReference type="EMBL" id="MFH8545367.1"/>
    </source>
</evidence>
<dbReference type="SUPFAM" id="SSF51735">
    <property type="entry name" value="NAD(P)-binding Rossmann-fold domains"/>
    <property type="match status" value="1"/>
</dbReference>
<dbReference type="PANTHER" id="PTHR43157:SF31">
    <property type="entry name" value="PHOSPHATIDYLINOSITOL-GLYCAN BIOSYNTHESIS CLASS F PROTEIN"/>
    <property type="match status" value="1"/>
</dbReference>
<dbReference type="InterPro" id="IPR002347">
    <property type="entry name" value="SDR_fam"/>
</dbReference>
<accession>A0ABW7QK63</accession>
<dbReference type="PRINTS" id="PR00080">
    <property type="entry name" value="SDRFAMILY"/>
</dbReference>
<comment type="caution">
    <text evidence="3">The sequence shown here is derived from an EMBL/GenBank/DDBJ whole genome shotgun (WGS) entry which is preliminary data.</text>
</comment>
<dbReference type="InterPro" id="IPR036291">
    <property type="entry name" value="NAD(P)-bd_dom_sf"/>
</dbReference>